<evidence type="ECO:0000256" key="1">
    <source>
        <dbReference type="ARBA" id="ARBA00009437"/>
    </source>
</evidence>
<keyword evidence="3" id="KW-0238">DNA-binding</keyword>
<sequence length="288" mass="33103">MTDTQIKCFFALAQQLNYTKAAQLLGISQSTLSTHIASLEKSMDLRLFVRNRRTVSLSPEGKIMLEALKETEKIIKTALRKAKDYEKDNILRIGILEGLNTRMFSEKLEMIFQKEHPEIILDVRSFGGSELLETFDAGEVDAILGYHRLLKNRRELNGITVFNSQMYLVKSSDRAERELLKEPGKLNDEYFILQEKEQDPIFETYFQEFCEKYAVNPEHVIRVSNIASVMMNMEIGLGVGLIDGFSIIYQAPAYSFEKVEDMTVTYDLIYKSGRKKNSLRTLIEALLL</sequence>
<dbReference type="Pfam" id="PF00126">
    <property type="entry name" value="HTH_1"/>
    <property type="match status" value="1"/>
</dbReference>
<dbReference type="GO" id="GO:0003700">
    <property type="term" value="F:DNA-binding transcription factor activity"/>
    <property type="evidence" value="ECO:0007669"/>
    <property type="project" value="InterPro"/>
</dbReference>
<evidence type="ECO:0000313" key="6">
    <source>
        <dbReference type="EMBL" id="HIZ06307.1"/>
    </source>
</evidence>
<name>A0A9D2D0H6_9FIRM</name>
<dbReference type="PANTHER" id="PTHR30346">
    <property type="entry name" value="TRANSCRIPTIONAL DUAL REGULATOR HCAR-RELATED"/>
    <property type="match status" value="1"/>
</dbReference>
<organism evidence="6 7">
    <name type="scientific">Candidatus Eubacterium avistercoris</name>
    <dbReference type="NCBI Taxonomy" id="2838567"/>
    <lineage>
        <taxon>Bacteria</taxon>
        <taxon>Bacillati</taxon>
        <taxon>Bacillota</taxon>
        <taxon>Clostridia</taxon>
        <taxon>Eubacteriales</taxon>
        <taxon>Eubacteriaceae</taxon>
        <taxon>Eubacterium</taxon>
    </lineage>
</organism>
<dbReference type="AlphaFoldDB" id="A0A9D2D0H6"/>
<dbReference type="PROSITE" id="PS50931">
    <property type="entry name" value="HTH_LYSR"/>
    <property type="match status" value="1"/>
</dbReference>
<dbReference type="EMBL" id="DXCH01000003">
    <property type="protein sequence ID" value="HIZ06307.1"/>
    <property type="molecule type" value="Genomic_DNA"/>
</dbReference>
<accession>A0A9D2D0H6</accession>
<proteinExistence type="inferred from homology"/>
<protein>
    <submittedName>
        <fullName evidence="6">LysR family transcriptional regulator</fullName>
    </submittedName>
</protein>
<comment type="caution">
    <text evidence="6">The sequence shown here is derived from an EMBL/GenBank/DDBJ whole genome shotgun (WGS) entry which is preliminary data.</text>
</comment>
<dbReference type="InterPro" id="IPR000847">
    <property type="entry name" value="LysR_HTH_N"/>
</dbReference>
<evidence type="ECO:0000259" key="5">
    <source>
        <dbReference type="PROSITE" id="PS50931"/>
    </source>
</evidence>
<evidence type="ECO:0000256" key="2">
    <source>
        <dbReference type="ARBA" id="ARBA00023015"/>
    </source>
</evidence>
<keyword evidence="2" id="KW-0805">Transcription regulation</keyword>
<dbReference type="PANTHER" id="PTHR30346:SF0">
    <property type="entry name" value="HCA OPERON TRANSCRIPTIONAL ACTIVATOR HCAR"/>
    <property type="match status" value="1"/>
</dbReference>
<dbReference type="CDD" id="cd05466">
    <property type="entry name" value="PBP2_LTTR_substrate"/>
    <property type="match status" value="1"/>
</dbReference>
<evidence type="ECO:0000313" key="7">
    <source>
        <dbReference type="Proteomes" id="UP000824024"/>
    </source>
</evidence>
<evidence type="ECO:0000256" key="4">
    <source>
        <dbReference type="ARBA" id="ARBA00023163"/>
    </source>
</evidence>
<dbReference type="GO" id="GO:0032993">
    <property type="term" value="C:protein-DNA complex"/>
    <property type="evidence" value="ECO:0007669"/>
    <property type="project" value="TreeGrafter"/>
</dbReference>
<dbReference type="SUPFAM" id="SSF53850">
    <property type="entry name" value="Periplasmic binding protein-like II"/>
    <property type="match status" value="1"/>
</dbReference>
<dbReference type="InterPro" id="IPR036390">
    <property type="entry name" value="WH_DNA-bd_sf"/>
</dbReference>
<dbReference type="PRINTS" id="PR00039">
    <property type="entry name" value="HTHLYSR"/>
</dbReference>
<dbReference type="InterPro" id="IPR005119">
    <property type="entry name" value="LysR_subst-bd"/>
</dbReference>
<dbReference type="Gene3D" id="1.10.10.10">
    <property type="entry name" value="Winged helix-like DNA-binding domain superfamily/Winged helix DNA-binding domain"/>
    <property type="match status" value="1"/>
</dbReference>
<dbReference type="Pfam" id="PF03466">
    <property type="entry name" value="LysR_substrate"/>
    <property type="match status" value="1"/>
</dbReference>
<dbReference type="Gene3D" id="3.40.190.10">
    <property type="entry name" value="Periplasmic binding protein-like II"/>
    <property type="match status" value="2"/>
</dbReference>
<reference evidence="6" key="2">
    <citation type="submission" date="2021-04" db="EMBL/GenBank/DDBJ databases">
        <authorList>
            <person name="Gilroy R."/>
        </authorList>
    </citation>
    <scope>NUCLEOTIDE SEQUENCE</scope>
    <source>
        <strain evidence="6">CHK192-9172</strain>
    </source>
</reference>
<keyword evidence="4" id="KW-0804">Transcription</keyword>
<dbReference type="SUPFAM" id="SSF46785">
    <property type="entry name" value="Winged helix' DNA-binding domain"/>
    <property type="match status" value="1"/>
</dbReference>
<dbReference type="Proteomes" id="UP000824024">
    <property type="component" value="Unassembled WGS sequence"/>
</dbReference>
<reference evidence="6" key="1">
    <citation type="journal article" date="2021" name="PeerJ">
        <title>Extensive microbial diversity within the chicken gut microbiome revealed by metagenomics and culture.</title>
        <authorList>
            <person name="Gilroy R."/>
            <person name="Ravi A."/>
            <person name="Getino M."/>
            <person name="Pursley I."/>
            <person name="Horton D.L."/>
            <person name="Alikhan N.F."/>
            <person name="Baker D."/>
            <person name="Gharbi K."/>
            <person name="Hall N."/>
            <person name="Watson M."/>
            <person name="Adriaenssens E.M."/>
            <person name="Foster-Nyarko E."/>
            <person name="Jarju S."/>
            <person name="Secka A."/>
            <person name="Antonio M."/>
            <person name="Oren A."/>
            <person name="Chaudhuri R.R."/>
            <person name="La Ragione R."/>
            <person name="Hildebrand F."/>
            <person name="Pallen M.J."/>
        </authorList>
    </citation>
    <scope>NUCLEOTIDE SEQUENCE</scope>
    <source>
        <strain evidence="6">CHK192-9172</strain>
    </source>
</reference>
<evidence type="ECO:0000256" key="3">
    <source>
        <dbReference type="ARBA" id="ARBA00023125"/>
    </source>
</evidence>
<feature type="domain" description="HTH lysR-type" evidence="5">
    <location>
        <begin position="1"/>
        <end position="58"/>
    </location>
</feature>
<comment type="similarity">
    <text evidence="1">Belongs to the LysR transcriptional regulatory family.</text>
</comment>
<gene>
    <name evidence="6" type="ORF">IAA08_00045</name>
</gene>
<dbReference type="GO" id="GO:0003677">
    <property type="term" value="F:DNA binding"/>
    <property type="evidence" value="ECO:0007669"/>
    <property type="project" value="UniProtKB-KW"/>
</dbReference>
<dbReference type="InterPro" id="IPR036388">
    <property type="entry name" value="WH-like_DNA-bd_sf"/>
</dbReference>